<proteinExistence type="predicted"/>
<gene>
    <name evidence="1" type="ORF">ACFPN2_19105</name>
</gene>
<keyword evidence="2" id="KW-1185">Reference proteome</keyword>
<sequence>MRIRVARVDSTSSDQAVVSFVSAIGRARGQWMGTAPAVDSEYEVEFDIPGALVWGDRIDATESSVPAMIDQRGDTQVFGTLQNFDGRVAELRLGDDLILVEVDRVECRLPCNVAIKVQQLRLFDANV</sequence>
<protein>
    <submittedName>
        <fullName evidence="1">Uncharacterized protein</fullName>
    </submittedName>
</protein>
<dbReference type="EMBL" id="JBHSDU010000003">
    <property type="protein sequence ID" value="MFC4311215.1"/>
    <property type="molecule type" value="Genomic_DNA"/>
</dbReference>
<name>A0ABV8SVS8_9GAMM</name>
<reference evidence="2" key="1">
    <citation type="journal article" date="2019" name="Int. J. Syst. Evol. Microbiol.">
        <title>The Global Catalogue of Microorganisms (GCM) 10K type strain sequencing project: providing services to taxonomists for standard genome sequencing and annotation.</title>
        <authorList>
            <consortium name="The Broad Institute Genomics Platform"/>
            <consortium name="The Broad Institute Genome Sequencing Center for Infectious Disease"/>
            <person name="Wu L."/>
            <person name="Ma J."/>
        </authorList>
    </citation>
    <scope>NUCLEOTIDE SEQUENCE [LARGE SCALE GENOMIC DNA]</scope>
    <source>
        <strain evidence="2">CGMCC 1.10759</strain>
    </source>
</reference>
<evidence type="ECO:0000313" key="1">
    <source>
        <dbReference type="EMBL" id="MFC4311215.1"/>
    </source>
</evidence>
<dbReference type="Proteomes" id="UP001595904">
    <property type="component" value="Unassembled WGS sequence"/>
</dbReference>
<dbReference type="RefSeq" id="WP_380599352.1">
    <property type="nucleotide sequence ID" value="NZ_JBHSDU010000003.1"/>
</dbReference>
<organism evidence="1 2">
    <name type="scientific">Steroidobacter flavus</name>
    <dbReference type="NCBI Taxonomy" id="1842136"/>
    <lineage>
        <taxon>Bacteria</taxon>
        <taxon>Pseudomonadati</taxon>
        <taxon>Pseudomonadota</taxon>
        <taxon>Gammaproteobacteria</taxon>
        <taxon>Steroidobacterales</taxon>
        <taxon>Steroidobacteraceae</taxon>
        <taxon>Steroidobacter</taxon>
    </lineage>
</organism>
<evidence type="ECO:0000313" key="2">
    <source>
        <dbReference type="Proteomes" id="UP001595904"/>
    </source>
</evidence>
<comment type="caution">
    <text evidence="1">The sequence shown here is derived from an EMBL/GenBank/DDBJ whole genome shotgun (WGS) entry which is preliminary data.</text>
</comment>
<accession>A0ABV8SVS8</accession>